<dbReference type="SMART" id="SM01382">
    <property type="entry name" value="Ribosomal_L2_C"/>
    <property type="match status" value="1"/>
</dbReference>
<dbReference type="InterPro" id="IPR022666">
    <property type="entry name" value="Ribosomal_uL2_RNA-bd_dom"/>
</dbReference>
<dbReference type="InterPro" id="IPR014726">
    <property type="entry name" value="Ribosomal_uL2_dom3"/>
</dbReference>
<evidence type="ECO:0000256" key="6">
    <source>
        <dbReference type="SAM" id="MobiDB-lite"/>
    </source>
</evidence>
<name>A0A4V2PSD7_9BACT</name>
<keyword evidence="2 5" id="KW-0689">Ribosomal protein</keyword>
<dbReference type="Proteomes" id="UP000294614">
    <property type="component" value="Unassembled WGS sequence"/>
</dbReference>
<dbReference type="GO" id="GO:0016740">
    <property type="term" value="F:transferase activity"/>
    <property type="evidence" value="ECO:0007669"/>
    <property type="project" value="InterPro"/>
</dbReference>
<evidence type="ECO:0000259" key="8">
    <source>
        <dbReference type="SMART" id="SM01383"/>
    </source>
</evidence>
<dbReference type="Pfam" id="PF03947">
    <property type="entry name" value="Ribosomal_L2_C"/>
    <property type="match status" value="1"/>
</dbReference>
<dbReference type="PANTHER" id="PTHR13691:SF5">
    <property type="entry name" value="LARGE RIBOSOMAL SUBUNIT PROTEIN UL2M"/>
    <property type="match status" value="1"/>
</dbReference>
<dbReference type="InterPro" id="IPR022669">
    <property type="entry name" value="Ribosomal_uL2_C"/>
</dbReference>
<dbReference type="InterPro" id="IPR022671">
    <property type="entry name" value="Ribosomal_uL2_CS"/>
</dbReference>
<evidence type="ECO:0000256" key="4">
    <source>
        <dbReference type="ARBA" id="ARBA00035242"/>
    </source>
</evidence>
<dbReference type="GO" id="GO:0019843">
    <property type="term" value="F:rRNA binding"/>
    <property type="evidence" value="ECO:0007669"/>
    <property type="project" value="UniProtKB-UniRule"/>
</dbReference>
<dbReference type="OrthoDB" id="9778722at2"/>
<dbReference type="GO" id="GO:0003735">
    <property type="term" value="F:structural constituent of ribosome"/>
    <property type="evidence" value="ECO:0007669"/>
    <property type="project" value="InterPro"/>
</dbReference>
<dbReference type="FunFam" id="2.40.50.140:FF:000003">
    <property type="entry name" value="50S ribosomal protein L2"/>
    <property type="match status" value="1"/>
</dbReference>
<dbReference type="Gene3D" id="2.30.30.30">
    <property type="match status" value="1"/>
</dbReference>
<dbReference type="PROSITE" id="PS00467">
    <property type="entry name" value="RIBOSOMAL_L2"/>
    <property type="match status" value="1"/>
</dbReference>
<comment type="caution">
    <text evidence="9">The sequence shown here is derived from an EMBL/GenBank/DDBJ whole genome shotgun (WGS) entry which is preliminary data.</text>
</comment>
<dbReference type="InterPro" id="IPR014722">
    <property type="entry name" value="Rib_uL2_dom2"/>
</dbReference>
<evidence type="ECO:0000313" key="10">
    <source>
        <dbReference type="Proteomes" id="UP000294614"/>
    </source>
</evidence>
<dbReference type="InterPro" id="IPR002171">
    <property type="entry name" value="Ribosomal_uL2"/>
</dbReference>
<dbReference type="Gene3D" id="4.10.950.10">
    <property type="entry name" value="Ribosomal protein L2, domain 3"/>
    <property type="match status" value="1"/>
</dbReference>
<evidence type="ECO:0000313" key="9">
    <source>
        <dbReference type="EMBL" id="TCK62211.1"/>
    </source>
</evidence>
<evidence type="ECO:0000256" key="1">
    <source>
        <dbReference type="ARBA" id="ARBA00005636"/>
    </source>
</evidence>
<gene>
    <name evidence="5" type="primary">rplB</name>
    <name evidence="9" type="ORF">C8D98_0732</name>
</gene>
<dbReference type="HAMAP" id="MF_01320_B">
    <property type="entry name" value="Ribosomal_uL2_B"/>
    <property type="match status" value="1"/>
</dbReference>
<dbReference type="SUPFAM" id="SSF50249">
    <property type="entry name" value="Nucleic acid-binding proteins"/>
    <property type="match status" value="1"/>
</dbReference>
<feature type="region of interest" description="Disordered" evidence="6">
    <location>
        <begin position="223"/>
        <end position="275"/>
    </location>
</feature>
<feature type="domain" description="Large ribosomal subunit protein uL2 RNA-binding" evidence="8">
    <location>
        <begin position="42"/>
        <end position="118"/>
    </location>
</feature>
<dbReference type="InterPro" id="IPR008991">
    <property type="entry name" value="Translation_prot_SH3-like_sf"/>
</dbReference>
<organism evidence="9 10">
    <name type="scientific">Seleniivibrio woodruffii</name>
    <dbReference type="NCBI Taxonomy" id="1078050"/>
    <lineage>
        <taxon>Bacteria</taxon>
        <taxon>Pseudomonadati</taxon>
        <taxon>Deferribacterota</taxon>
        <taxon>Deferribacteres</taxon>
        <taxon>Deferribacterales</taxon>
        <taxon>Geovibrionaceae</taxon>
        <taxon>Seleniivibrio</taxon>
    </lineage>
</organism>
<dbReference type="AlphaFoldDB" id="A0A4V2PSD7"/>
<dbReference type="RefSeq" id="WP_132872094.1">
    <property type="nucleotide sequence ID" value="NZ_SMGG01000003.1"/>
</dbReference>
<keyword evidence="10" id="KW-1185">Reference proteome</keyword>
<sequence length="275" mass="30330">MGIKKFKPTSDGVRFRTNSDFQDVTTDQPEKSLLAPLSKHAGRTNNGRITVRHKGGGNKRKYRLIDFKRNKDNIEASVKTIEYDPNRSARIALVFYADGEKRYILAPLGLKVGDKIHSGTEADIKLGNAKMLKDMPVGTVVHNVEMRPGKGGQLARSAGTYAQLLAKEGTYCHVRMPSGEIRLIKAECKATIGQVSNTEHENIQIGKAGRTRWKGVRPTVRGVAMNPVDHPHGGGEGRTSGGRHPVTPWGVPTKGYKTRAKNKPSNKYIVSRRKK</sequence>
<dbReference type="PIRSF" id="PIRSF002158">
    <property type="entry name" value="Ribosomal_L2"/>
    <property type="match status" value="1"/>
</dbReference>
<dbReference type="SUPFAM" id="SSF50104">
    <property type="entry name" value="Translation proteins SH3-like domain"/>
    <property type="match status" value="1"/>
</dbReference>
<dbReference type="Pfam" id="PF00181">
    <property type="entry name" value="Ribosomal_L2_N"/>
    <property type="match status" value="1"/>
</dbReference>
<keyword evidence="3 5" id="KW-0687">Ribonucleoprotein</keyword>
<dbReference type="GO" id="GO:0002181">
    <property type="term" value="P:cytoplasmic translation"/>
    <property type="evidence" value="ECO:0007669"/>
    <property type="project" value="TreeGrafter"/>
</dbReference>
<dbReference type="InterPro" id="IPR012340">
    <property type="entry name" value="NA-bd_OB-fold"/>
</dbReference>
<comment type="similarity">
    <text evidence="1 5">Belongs to the universal ribosomal protein uL2 family.</text>
</comment>
<evidence type="ECO:0000256" key="3">
    <source>
        <dbReference type="ARBA" id="ARBA00023274"/>
    </source>
</evidence>
<evidence type="ECO:0000256" key="5">
    <source>
        <dbReference type="HAMAP-Rule" id="MF_01320"/>
    </source>
</evidence>
<evidence type="ECO:0000256" key="2">
    <source>
        <dbReference type="ARBA" id="ARBA00022980"/>
    </source>
</evidence>
<proteinExistence type="inferred from homology"/>
<dbReference type="Gene3D" id="2.40.50.140">
    <property type="entry name" value="Nucleic acid-binding proteins"/>
    <property type="match status" value="1"/>
</dbReference>
<dbReference type="FunFam" id="2.30.30.30:FF:000001">
    <property type="entry name" value="50S ribosomal protein L2"/>
    <property type="match status" value="1"/>
</dbReference>
<feature type="compositionally biased region" description="Basic residues" evidence="6">
    <location>
        <begin position="256"/>
        <end position="275"/>
    </location>
</feature>
<feature type="domain" description="Large ribosomal subunit protein uL2 C-terminal" evidence="7">
    <location>
        <begin position="124"/>
        <end position="252"/>
    </location>
</feature>
<protein>
    <recommendedName>
        <fullName evidence="4 5">Large ribosomal subunit protein uL2</fullName>
    </recommendedName>
</protein>
<evidence type="ECO:0000259" key="7">
    <source>
        <dbReference type="SMART" id="SM01382"/>
    </source>
</evidence>
<dbReference type="InterPro" id="IPR005880">
    <property type="entry name" value="Ribosomal_uL2_bac/org-type"/>
</dbReference>
<dbReference type="SMART" id="SM01383">
    <property type="entry name" value="Ribosomal_L2"/>
    <property type="match status" value="1"/>
</dbReference>
<dbReference type="EMBL" id="SMGG01000003">
    <property type="protein sequence ID" value="TCK62211.1"/>
    <property type="molecule type" value="Genomic_DNA"/>
</dbReference>
<dbReference type="NCBIfam" id="TIGR01171">
    <property type="entry name" value="rplB_bact"/>
    <property type="match status" value="1"/>
</dbReference>
<dbReference type="GO" id="GO:0015934">
    <property type="term" value="C:large ribosomal subunit"/>
    <property type="evidence" value="ECO:0007669"/>
    <property type="project" value="InterPro"/>
</dbReference>
<keyword evidence="5" id="KW-0699">rRNA-binding</keyword>
<dbReference type="PANTHER" id="PTHR13691">
    <property type="entry name" value="RIBOSOMAL PROTEIN L2"/>
    <property type="match status" value="1"/>
</dbReference>
<accession>A0A4V2PSD7</accession>
<keyword evidence="5" id="KW-0694">RNA-binding</keyword>
<reference evidence="9 10" key="1">
    <citation type="submission" date="2019-03" db="EMBL/GenBank/DDBJ databases">
        <title>Genomic Encyclopedia of Type Strains, Phase IV (KMG-IV): sequencing the most valuable type-strain genomes for metagenomic binning, comparative biology and taxonomic classification.</title>
        <authorList>
            <person name="Goeker M."/>
        </authorList>
    </citation>
    <scope>NUCLEOTIDE SEQUENCE [LARGE SCALE GENOMIC DNA]</scope>
    <source>
        <strain evidence="9 10">DSM 24984</strain>
    </source>
</reference>
<comment type="subunit">
    <text evidence="5">Part of the 50S ribosomal subunit. Forms a bridge to the 30S subunit in the 70S ribosome.</text>
</comment>
<comment type="function">
    <text evidence="5">One of the primary rRNA binding proteins. Required for association of the 30S and 50S subunits to form the 70S ribosome, for tRNA binding and peptide bond formation. It has been suggested to have peptidyltransferase activity; this is somewhat controversial. Makes several contacts with the 16S rRNA in the 70S ribosome.</text>
</comment>
<dbReference type="FunFam" id="4.10.950.10:FF:000001">
    <property type="entry name" value="50S ribosomal protein L2"/>
    <property type="match status" value="1"/>
</dbReference>